<proteinExistence type="predicted"/>
<name>A0AAE0WS75_9PEZI</name>
<feature type="region of interest" description="Disordered" evidence="1">
    <location>
        <begin position="217"/>
        <end position="281"/>
    </location>
</feature>
<comment type="caution">
    <text evidence="2">The sequence shown here is derived from an EMBL/GenBank/DDBJ whole genome shotgun (WGS) entry which is preliminary data.</text>
</comment>
<feature type="compositionally biased region" description="Basic and acidic residues" evidence="1">
    <location>
        <begin position="222"/>
        <end position="232"/>
    </location>
</feature>
<evidence type="ECO:0000313" key="3">
    <source>
        <dbReference type="Proteomes" id="UP001274830"/>
    </source>
</evidence>
<dbReference type="AlphaFoldDB" id="A0AAE0WS75"/>
<sequence length="281" mass="30898">MEGSSDSWRAGPAFFCIPLTWSLEDVDEWRNASLYSKIHLISARHKQLHVAGIALVYPLWAAFGQEASWEAPEFGEEIPASINTPFPHRTTLVAEGIEDTHRSPGSMVAIIGGKWLLIPAELARSMATKPTQNCETQGSIFPWMEGRPEDGSGHSAHYNEEGQIIEKHLIKVAEEGDSVKAFLGALSDAHSSGADRVVFYSRAFSWANVQVDYAPSSQKMSNVDRMRKDDRSGGATNQAKPKQKPGGTLKHDQGTAASKNGVEKKKHEDEDAEVVFKGRRL</sequence>
<accession>A0AAE0WS75</accession>
<gene>
    <name evidence="2" type="ORF">LTR78_003063</name>
</gene>
<organism evidence="2 3">
    <name type="scientific">Recurvomyces mirabilis</name>
    <dbReference type="NCBI Taxonomy" id="574656"/>
    <lineage>
        <taxon>Eukaryota</taxon>
        <taxon>Fungi</taxon>
        <taxon>Dikarya</taxon>
        <taxon>Ascomycota</taxon>
        <taxon>Pezizomycotina</taxon>
        <taxon>Dothideomycetes</taxon>
        <taxon>Dothideomycetidae</taxon>
        <taxon>Mycosphaerellales</taxon>
        <taxon>Teratosphaeriaceae</taxon>
        <taxon>Recurvomyces</taxon>
    </lineage>
</organism>
<dbReference type="EMBL" id="JAUTXT010000008">
    <property type="protein sequence ID" value="KAK3676859.1"/>
    <property type="molecule type" value="Genomic_DNA"/>
</dbReference>
<evidence type="ECO:0000313" key="2">
    <source>
        <dbReference type="EMBL" id="KAK3676859.1"/>
    </source>
</evidence>
<protein>
    <submittedName>
        <fullName evidence="2">Uncharacterized protein</fullName>
    </submittedName>
</protein>
<keyword evidence="3" id="KW-1185">Reference proteome</keyword>
<evidence type="ECO:0000256" key="1">
    <source>
        <dbReference type="SAM" id="MobiDB-lite"/>
    </source>
</evidence>
<reference evidence="2" key="1">
    <citation type="submission" date="2023-07" db="EMBL/GenBank/DDBJ databases">
        <title>Black Yeasts Isolated from many extreme environments.</title>
        <authorList>
            <person name="Coleine C."/>
            <person name="Stajich J.E."/>
            <person name="Selbmann L."/>
        </authorList>
    </citation>
    <scope>NUCLEOTIDE SEQUENCE</scope>
    <source>
        <strain evidence="2">CCFEE 5485</strain>
    </source>
</reference>
<dbReference type="Proteomes" id="UP001274830">
    <property type="component" value="Unassembled WGS sequence"/>
</dbReference>